<evidence type="ECO:0000259" key="3">
    <source>
        <dbReference type="Pfam" id="PF12034"/>
    </source>
</evidence>
<dbReference type="Gene3D" id="3.40.50.410">
    <property type="entry name" value="von Willebrand factor, type A domain"/>
    <property type="match status" value="1"/>
</dbReference>
<evidence type="ECO:0000313" key="5">
    <source>
        <dbReference type="EMBL" id="SQI42917.1"/>
    </source>
</evidence>
<feature type="signal peptide" evidence="1">
    <location>
        <begin position="1"/>
        <end position="23"/>
    </location>
</feature>
<dbReference type="SUPFAM" id="SSF53300">
    <property type="entry name" value="vWA-like"/>
    <property type="match status" value="1"/>
</dbReference>
<dbReference type="InterPro" id="IPR021908">
    <property type="entry name" value="YfbK_C"/>
</dbReference>
<dbReference type="KEGG" id="lri:NCTC12151_02795"/>
<evidence type="ECO:0000259" key="4">
    <source>
        <dbReference type="Pfam" id="PF12450"/>
    </source>
</evidence>
<dbReference type="AlphaFoldDB" id="A0A2X4USU9"/>
<feature type="domain" description="Uncharacterized protein YfbK C-terminal" evidence="3">
    <location>
        <begin position="320"/>
        <end position="493"/>
    </location>
</feature>
<proteinExistence type="predicted"/>
<feature type="domain" description="VWFA" evidence="2">
    <location>
        <begin position="156"/>
        <end position="297"/>
    </location>
</feature>
<protein>
    <submittedName>
        <fullName evidence="5">Domain of uncharacterized function (DUF3520)</fullName>
    </submittedName>
</protein>
<keyword evidence="1" id="KW-0732">Signal</keyword>
<dbReference type="OrthoDB" id="9805121at2"/>
<gene>
    <name evidence="5" type="ORF">NCTC12151_02795</name>
</gene>
<evidence type="ECO:0000259" key="2">
    <source>
        <dbReference type="Pfam" id="PF00092"/>
    </source>
</evidence>
<feature type="chain" id="PRO_5016149027" evidence="1">
    <location>
        <begin position="24"/>
        <end position="507"/>
    </location>
</feature>
<reference evidence="5 6" key="1">
    <citation type="submission" date="2018-06" db="EMBL/GenBank/DDBJ databases">
        <authorList>
            <consortium name="Pathogen Informatics"/>
            <person name="Doyle S."/>
        </authorList>
    </citation>
    <scope>NUCLEOTIDE SEQUENCE [LARGE SCALE GENOMIC DNA]</scope>
    <source>
        <strain evidence="5 6">NCTC12151</strain>
    </source>
</reference>
<dbReference type="InterPro" id="IPR002035">
    <property type="entry name" value="VWF_A"/>
</dbReference>
<dbReference type="PROSITE" id="PS51257">
    <property type="entry name" value="PROKAR_LIPOPROTEIN"/>
    <property type="match status" value="1"/>
</dbReference>
<dbReference type="InterPro" id="IPR022156">
    <property type="entry name" value="Uncharacterised_YfbK_N"/>
</dbReference>
<dbReference type="InterPro" id="IPR036465">
    <property type="entry name" value="vWFA_dom_sf"/>
</dbReference>
<dbReference type="RefSeq" id="WP_111741184.1">
    <property type="nucleotide sequence ID" value="NZ_LR698987.1"/>
</dbReference>
<dbReference type="Pfam" id="PF12034">
    <property type="entry name" value="YfbK_C"/>
    <property type="match status" value="1"/>
</dbReference>
<dbReference type="EMBL" id="LS483470">
    <property type="protein sequence ID" value="SQI42917.1"/>
    <property type="molecule type" value="Genomic_DNA"/>
</dbReference>
<dbReference type="Proteomes" id="UP000249005">
    <property type="component" value="Chromosome 1"/>
</dbReference>
<sequence>MTKAYRVNRKIASLALLSTLVIAGCSSTDPNANLPSAAKTSAGAEQESKYGITTTGPALSIAAGQNSGSYLNARRSLINGRIPDKQSIQLTEWVNFFPYNYPQPKGRIPFSGNSEVAATPWNPATKLLRVAIKADDLQAAERRSANIVVLVNPDSTDLSLIKLSLTKLVNQLNAQDSLTILTYAGDSAVVLAPTAGSSKDKMLSAISNIKSGKAGKDSESRLSQAYQLAKERYIAGGVNRVILAGNSAFNAGLKNAEQAQSFFSSPQTANISLTALGFAVNSFTPSALADLATIGHGAYGYIDNERDAEKTWSEQLRSTQTPVAKNFQMTVEFNPSFVKAYRLLGYQPTRAAGGEQGVVVTGQTLTALYEVVPAGGNGGWEGETFTPNANTYLRPTQEMAMVHLRYQTAEAQGEPMRIELPVPSSQMSTPLTKSSKDFRFSAAVAAFAQQLQYNGAATGQFTLDDTLKLAKSGEDDDRFELRGEFIQLVEKAQDALPKSSPIKGKGK</sequence>
<accession>A0A2X4USU9</accession>
<organism evidence="5 6">
    <name type="scientific">Leminorella richardii</name>
    <dbReference type="NCBI Taxonomy" id="158841"/>
    <lineage>
        <taxon>Bacteria</taxon>
        <taxon>Pseudomonadati</taxon>
        <taxon>Pseudomonadota</taxon>
        <taxon>Gammaproteobacteria</taxon>
        <taxon>Enterobacterales</taxon>
        <taxon>Budviciaceae</taxon>
        <taxon>Leminorella</taxon>
    </lineage>
</organism>
<feature type="domain" description="Uncharacterised protein YfbK N-terminal" evidence="4">
    <location>
        <begin position="52"/>
        <end position="129"/>
    </location>
</feature>
<dbReference type="Pfam" id="PF12450">
    <property type="entry name" value="vWF_A"/>
    <property type="match status" value="1"/>
</dbReference>
<keyword evidence="6" id="KW-1185">Reference proteome</keyword>
<name>A0A2X4USU9_9GAMM</name>
<evidence type="ECO:0000256" key="1">
    <source>
        <dbReference type="SAM" id="SignalP"/>
    </source>
</evidence>
<evidence type="ECO:0000313" key="6">
    <source>
        <dbReference type="Proteomes" id="UP000249005"/>
    </source>
</evidence>
<dbReference type="Pfam" id="PF00092">
    <property type="entry name" value="VWA"/>
    <property type="match status" value="1"/>
</dbReference>